<feature type="compositionally biased region" description="Acidic residues" evidence="7">
    <location>
        <begin position="656"/>
        <end position="668"/>
    </location>
</feature>
<reference evidence="9" key="1">
    <citation type="submission" date="2023-08" db="EMBL/GenBank/DDBJ databases">
        <authorList>
            <person name="Audoor S."/>
            <person name="Bilcke G."/>
        </authorList>
    </citation>
    <scope>NUCLEOTIDE SEQUENCE</scope>
</reference>
<feature type="compositionally biased region" description="Basic and acidic residues" evidence="7">
    <location>
        <begin position="669"/>
        <end position="678"/>
    </location>
</feature>
<proteinExistence type="predicted"/>
<keyword evidence="10" id="KW-1185">Reference proteome</keyword>
<keyword evidence="5" id="KW-0406">Ion transport</keyword>
<keyword evidence="6 8" id="KW-0472">Membrane</keyword>
<accession>A0AAD2CRQ8</accession>
<dbReference type="AlphaFoldDB" id="A0AAD2CRQ8"/>
<name>A0AAD2CRQ8_9STRA</name>
<protein>
    <submittedName>
        <fullName evidence="9">Uncharacterized protein</fullName>
    </submittedName>
</protein>
<dbReference type="GO" id="GO:0005254">
    <property type="term" value="F:chloride channel activity"/>
    <property type="evidence" value="ECO:0007669"/>
    <property type="project" value="InterPro"/>
</dbReference>
<comment type="subcellular location">
    <subcellularLocation>
        <location evidence="1">Membrane</location>
        <topology evidence="1">Multi-pass membrane protein</topology>
    </subcellularLocation>
</comment>
<dbReference type="Proteomes" id="UP001295423">
    <property type="component" value="Unassembled WGS sequence"/>
</dbReference>
<feature type="region of interest" description="Disordered" evidence="7">
    <location>
        <begin position="218"/>
        <end position="265"/>
    </location>
</feature>
<evidence type="ECO:0000256" key="8">
    <source>
        <dbReference type="SAM" id="Phobius"/>
    </source>
</evidence>
<evidence type="ECO:0000256" key="7">
    <source>
        <dbReference type="SAM" id="MobiDB-lite"/>
    </source>
</evidence>
<feature type="compositionally biased region" description="Basic residues" evidence="7">
    <location>
        <begin position="235"/>
        <end position="247"/>
    </location>
</feature>
<evidence type="ECO:0000256" key="2">
    <source>
        <dbReference type="ARBA" id="ARBA00022448"/>
    </source>
</evidence>
<evidence type="ECO:0000256" key="1">
    <source>
        <dbReference type="ARBA" id="ARBA00004141"/>
    </source>
</evidence>
<evidence type="ECO:0000256" key="4">
    <source>
        <dbReference type="ARBA" id="ARBA00022989"/>
    </source>
</evidence>
<feature type="region of interest" description="Disordered" evidence="7">
    <location>
        <begin position="297"/>
        <end position="322"/>
    </location>
</feature>
<feature type="region of interest" description="Disordered" evidence="7">
    <location>
        <begin position="351"/>
        <end position="379"/>
    </location>
</feature>
<evidence type="ECO:0000256" key="3">
    <source>
        <dbReference type="ARBA" id="ARBA00022692"/>
    </source>
</evidence>
<feature type="region of interest" description="Disordered" evidence="7">
    <location>
        <begin position="649"/>
        <end position="681"/>
    </location>
</feature>
<gene>
    <name evidence="9" type="ORF">CYCCA115_LOCUS7413</name>
</gene>
<dbReference type="Pfam" id="PF25539">
    <property type="entry name" value="Bestrophin_2"/>
    <property type="match status" value="1"/>
</dbReference>
<keyword evidence="3 8" id="KW-0812">Transmembrane</keyword>
<keyword evidence="4 8" id="KW-1133">Transmembrane helix</keyword>
<feature type="transmembrane region" description="Helical" evidence="8">
    <location>
        <begin position="560"/>
        <end position="582"/>
    </location>
</feature>
<keyword evidence="2" id="KW-0813">Transport</keyword>
<evidence type="ECO:0000313" key="10">
    <source>
        <dbReference type="Proteomes" id="UP001295423"/>
    </source>
</evidence>
<dbReference type="PANTHER" id="PTHR33281">
    <property type="entry name" value="UPF0187 PROTEIN YNEE"/>
    <property type="match status" value="1"/>
</dbReference>
<evidence type="ECO:0000256" key="6">
    <source>
        <dbReference type="ARBA" id="ARBA00023136"/>
    </source>
</evidence>
<dbReference type="InterPro" id="IPR044669">
    <property type="entry name" value="YneE/VCCN1/2-like"/>
</dbReference>
<dbReference type="GO" id="GO:0016020">
    <property type="term" value="C:membrane"/>
    <property type="evidence" value="ECO:0007669"/>
    <property type="project" value="UniProtKB-SubCell"/>
</dbReference>
<feature type="transmembrane region" description="Helical" evidence="8">
    <location>
        <begin position="66"/>
        <end position="85"/>
    </location>
</feature>
<feature type="transmembrane region" description="Helical" evidence="8">
    <location>
        <begin position="21"/>
        <end position="42"/>
    </location>
</feature>
<sequence length="746" mass="84683">MITYGGGAFGFEVLFRLHGSAIWKSLTLAVLSCGIYLLLYFYSGVPENYVADATDPNKVVLFDHPYPIGALVSAFSFLLVFRANFAYHRYWEAFSAIHLMHSKWTDFATEVASFHYQSERYSKYAPPAFGTYEPIASPFVLNWSDPENIGTPAASMAASVFSGAPSQHMMAVSRERERLDEPMTKEELELHLEEMADQATINGDASVTSTLRSRFFRRKVNFQDEPPPEEEPPLHKTKKKTKKKKSKPEREYSPRSNYHMPKGTSERTKMINQRNNSKNINNCLANDDDDYDDCFGGVNNNQRSRSKNKLFGLDKKTQKNKRQPSLYNEYGANTTTFTTVARRTWRKGVQLAPPPEEEWGNNNNNNNDDEPPKPPPIMSIPPNALFLEEIAHLLSLLSAVAMSTLRNDLEEAESPLIEFFPNEPWPHVDPDDYMADVRQEWESSSSLITGWNIGLPSSIRYMLGLSRNDVSRTLYNAARPFRVIGNVSDAEIELLQKARGPLAKVSLCSLWLQEFLSREYLQGSTGNIAPPIVSRLYQYVSEGMAGYNQARKIAFIPFPFPHAQITTLFVFVIVAFMPLLMLTFVNNLIMGLLLNLFTVLCFVGLHEVARELENPFKNVPNDLPLNNYQAQFNESLMIMFYGYHPDGHNWVPPQQEEQEEEEDDDNDNDQERAEDNGRRRSWSLGNEAGIAGIMDLEHGAAPIETSRPRLGRHVRGTTPFNIPEIVLEEDMAQSVLSWESDALPML</sequence>
<evidence type="ECO:0000256" key="5">
    <source>
        <dbReference type="ARBA" id="ARBA00023065"/>
    </source>
</evidence>
<dbReference type="PANTHER" id="PTHR33281:SF20">
    <property type="match status" value="1"/>
</dbReference>
<comment type="caution">
    <text evidence="9">The sequence shown here is derived from an EMBL/GenBank/DDBJ whole genome shotgun (WGS) entry which is preliminary data.</text>
</comment>
<evidence type="ECO:0000313" key="9">
    <source>
        <dbReference type="EMBL" id="CAJ1941221.1"/>
    </source>
</evidence>
<dbReference type="EMBL" id="CAKOGP040001001">
    <property type="protein sequence ID" value="CAJ1941221.1"/>
    <property type="molecule type" value="Genomic_DNA"/>
</dbReference>
<organism evidence="9 10">
    <name type="scientific">Cylindrotheca closterium</name>
    <dbReference type="NCBI Taxonomy" id="2856"/>
    <lineage>
        <taxon>Eukaryota</taxon>
        <taxon>Sar</taxon>
        <taxon>Stramenopiles</taxon>
        <taxon>Ochrophyta</taxon>
        <taxon>Bacillariophyta</taxon>
        <taxon>Bacillariophyceae</taxon>
        <taxon>Bacillariophycidae</taxon>
        <taxon>Bacillariales</taxon>
        <taxon>Bacillariaceae</taxon>
        <taxon>Cylindrotheca</taxon>
    </lineage>
</organism>
<feature type="transmembrane region" description="Helical" evidence="8">
    <location>
        <begin position="588"/>
        <end position="608"/>
    </location>
</feature>